<dbReference type="EMBL" id="QGTL01000002">
    <property type="protein sequence ID" value="PWV79529.1"/>
    <property type="molecule type" value="Genomic_DNA"/>
</dbReference>
<dbReference type="Gene3D" id="3.30.450.180">
    <property type="match status" value="1"/>
</dbReference>
<dbReference type="GO" id="GO:0003677">
    <property type="term" value="F:DNA binding"/>
    <property type="evidence" value="ECO:0007669"/>
    <property type="project" value="InterPro"/>
</dbReference>
<feature type="domain" description="HTH cro/C1-type" evidence="1">
    <location>
        <begin position="12"/>
        <end position="66"/>
    </location>
</feature>
<dbReference type="AlphaFoldDB" id="A0A317NW56"/>
<accession>A0A317NW56</accession>
<dbReference type="InterPro" id="IPR010982">
    <property type="entry name" value="Lambda_DNA-bd_dom_sf"/>
</dbReference>
<comment type="caution">
    <text evidence="2">The sequence shown here is derived from an EMBL/GenBank/DDBJ whole genome shotgun (WGS) entry which is preliminary data.</text>
</comment>
<dbReference type="Gene3D" id="1.10.260.40">
    <property type="entry name" value="lambda repressor-like DNA-binding domains"/>
    <property type="match status" value="1"/>
</dbReference>
<evidence type="ECO:0000313" key="2">
    <source>
        <dbReference type="EMBL" id="PWV79529.1"/>
    </source>
</evidence>
<dbReference type="PANTHER" id="PTHR35010:SF4">
    <property type="entry name" value="BLL5781 PROTEIN"/>
    <property type="match status" value="1"/>
</dbReference>
<name>A0A317NW56_9NOCA</name>
<dbReference type="Proteomes" id="UP000246410">
    <property type="component" value="Unassembled WGS sequence"/>
</dbReference>
<organism evidence="2 3">
    <name type="scientific">Nocardia neocaledoniensis</name>
    <dbReference type="NCBI Taxonomy" id="236511"/>
    <lineage>
        <taxon>Bacteria</taxon>
        <taxon>Bacillati</taxon>
        <taxon>Actinomycetota</taxon>
        <taxon>Actinomycetes</taxon>
        <taxon>Mycobacteriales</taxon>
        <taxon>Nocardiaceae</taxon>
        <taxon>Nocardia</taxon>
    </lineage>
</organism>
<dbReference type="InterPro" id="IPR001387">
    <property type="entry name" value="Cro/C1-type_HTH"/>
</dbReference>
<dbReference type="SUPFAM" id="SSF47413">
    <property type="entry name" value="lambda repressor-like DNA-binding domains"/>
    <property type="match status" value="1"/>
</dbReference>
<evidence type="ECO:0000313" key="3">
    <source>
        <dbReference type="Proteomes" id="UP000246410"/>
    </source>
</evidence>
<dbReference type="RefSeq" id="WP_110036631.1">
    <property type="nucleotide sequence ID" value="NZ_QGTL01000002.1"/>
</dbReference>
<dbReference type="PANTHER" id="PTHR35010">
    <property type="entry name" value="BLL4672 PROTEIN-RELATED"/>
    <property type="match status" value="1"/>
</dbReference>
<dbReference type="Pfam" id="PF17765">
    <property type="entry name" value="MLTR_LBD"/>
    <property type="match status" value="1"/>
</dbReference>
<dbReference type="SMART" id="SM00530">
    <property type="entry name" value="HTH_XRE"/>
    <property type="match status" value="1"/>
</dbReference>
<dbReference type="CDD" id="cd00093">
    <property type="entry name" value="HTH_XRE"/>
    <property type="match status" value="1"/>
</dbReference>
<keyword evidence="3" id="KW-1185">Reference proteome</keyword>
<protein>
    <submittedName>
        <fullName evidence="2">Helix-turn-helix protein</fullName>
    </submittedName>
</protein>
<dbReference type="PROSITE" id="PS50943">
    <property type="entry name" value="HTH_CROC1"/>
    <property type="match status" value="1"/>
</dbReference>
<reference evidence="2 3" key="1">
    <citation type="submission" date="2018-05" db="EMBL/GenBank/DDBJ databases">
        <title>Genomic Encyclopedia of Type Strains, Phase IV (KMG-IV): sequencing the most valuable type-strain genomes for metagenomic binning, comparative biology and taxonomic classification.</title>
        <authorList>
            <person name="Goeker M."/>
        </authorList>
    </citation>
    <scope>NUCLEOTIDE SEQUENCE [LARGE SCALE GENOMIC DNA]</scope>
    <source>
        <strain evidence="2 3">DSM 44717</strain>
    </source>
</reference>
<gene>
    <name evidence="2" type="ORF">DFR69_102592</name>
</gene>
<sequence length="244" mass="27060">MENPHPPIARYLRERRESAGLTRAALSAVAGISPGLIQKIEQGTRTPTLEALGALFDALSVPEAMRDHLVSLSISSRYDPAATPLVRPADQVLLDGITHPASLQMHPTFDVVATNAAWRLLFPGLDTGMSMLEWMLLDPRAKVALIDWEQQVHMCVYAFRLMGPGLATQQRLGEIIESCERAPEWTKFWTSEPAFPSNTDDPLMYFRDPLTGATTAMTVHSLGASLIPRREWSLVVYAPKRVED</sequence>
<evidence type="ECO:0000259" key="1">
    <source>
        <dbReference type="PROSITE" id="PS50943"/>
    </source>
</evidence>
<dbReference type="InterPro" id="IPR041413">
    <property type="entry name" value="MLTR_LBD"/>
</dbReference>
<proteinExistence type="predicted"/>
<dbReference type="Pfam" id="PF13560">
    <property type="entry name" value="HTH_31"/>
    <property type="match status" value="1"/>
</dbReference>